<keyword evidence="2" id="KW-1185">Reference proteome</keyword>
<sequence>MSTGGSRMIVKDCVRLRWLRRQLQSTQERYPSKWQRGNFCLLRFRPGPIHSSFKRPASVEVETVGRLVVESSVLCNYVDRTSALAQRRYGGFGELEVTRSSKEEVNRSRSETEQTKIPSLRICGIAFVSRLQLTS</sequence>
<dbReference type="AlphaFoldDB" id="A0AAV4MY17"/>
<gene>
    <name evidence="1" type="ORF">CEXT_650041</name>
</gene>
<dbReference type="Proteomes" id="UP001054945">
    <property type="component" value="Unassembled WGS sequence"/>
</dbReference>
<name>A0AAV4MY17_CAEEX</name>
<organism evidence="1 2">
    <name type="scientific">Caerostris extrusa</name>
    <name type="common">Bark spider</name>
    <name type="synonym">Caerostris bankana</name>
    <dbReference type="NCBI Taxonomy" id="172846"/>
    <lineage>
        <taxon>Eukaryota</taxon>
        <taxon>Metazoa</taxon>
        <taxon>Ecdysozoa</taxon>
        <taxon>Arthropoda</taxon>
        <taxon>Chelicerata</taxon>
        <taxon>Arachnida</taxon>
        <taxon>Araneae</taxon>
        <taxon>Araneomorphae</taxon>
        <taxon>Entelegynae</taxon>
        <taxon>Araneoidea</taxon>
        <taxon>Araneidae</taxon>
        <taxon>Caerostris</taxon>
    </lineage>
</organism>
<comment type="caution">
    <text evidence="1">The sequence shown here is derived from an EMBL/GenBank/DDBJ whole genome shotgun (WGS) entry which is preliminary data.</text>
</comment>
<evidence type="ECO:0000313" key="1">
    <source>
        <dbReference type="EMBL" id="GIX77356.1"/>
    </source>
</evidence>
<accession>A0AAV4MY17</accession>
<evidence type="ECO:0000313" key="2">
    <source>
        <dbReference type="Proteomes" id="UP001054945"/>
    </source>
</evidence>
<protein>
    <submittedName>
        <fullName evidence="1">Uncharacterized protein</fullName>
    </submittedName>
</protein>
<proteinExistence type="predicted"/>
<dbReference type="EMBL" id="BPLR01020325">
    <property type="protein sequence ID" value="GIX77356.1"/>
    <property type="molecule type" value="Genomic_DNA"/>
</dbReference>
<reference evidence="1 2" key="1">
    <citation type="submission" date="2021-06" db="EMBL/GenBank/DDBJ databases">
        <title>Caerostris extrusa draft genome.</title>
        <authorList>
            <person name="Kono N."/>
            <person name="Arakawa K."/>
        </authorList>
    </citation>
    <scope>NUCLEOTIDE SEQUENCE [LARGE SCALE GENOMIC DNA]</scope>
</reference>